<evidence type="ECO:0000313" key="3">
    <source>
        <dbReference type="Proteomes" id="UP000295050"/>
    </source>
</evidence>
<reference evidence="2 3" key="1">
    <citation type="submission" date="2019-03" db="EMBL/GenBank/DDBJ databases">
        <title>Genomic Encyclopedia of Type Strains, Phase IV (KMG-IV): sequencing the most valuable type-strain genomes for metagenomic binning, comparative biology and taxonomic classification.</title>
        <authorList>
            <person name="Goeker M."/>
        </authorList>
    </citation>
    <scope>NUCLEOTIDE SEQUENCE [LARGE SCALE GENOMIC DNA]</scope>
    <source>
        <strain evidence="2 3">DSM 24766</strain>
    </source>
</reference>
<organism evidence="2 3">
    <name type="scientific">Rhodovulum bhavnagarense</name>
    <dbReference type="NCBI Taxonomy" id="992286"/>
    <lineage>
        <taxon>Bacteria</taxon>
        <taxon>Pseudomonadati</taxon>
        <taxon>Pseudomonadota</taxon>
        <taxon>Alphaproteobacteria</taxon>
        <taxon>Rhodobacterales</taxon>
        <taxon>Paracoccaceae</taxon>
        <taxon>Rhodovulum</taxon>
    </lineage>
</organism>
<evidence type="ECO:0000256" key="1">
    <source>
        <dbReference type="SAM" id="SignalP"/>
    </source>
</evidence>
<proteinExistence type="predicted"/>
<dbReference type="OrthoDB" id="7869112at2"/>
<protein>
    <submittedName>
        <fullName evidence="2">Uncharacterized protein</fullName>
    </submittedName>
</protein>
<dbReference type="EMBL" id="SLXU01000005">
    <property type="protein sequence ID" value="TCP61412.1"/>
    <property type="molecule type" value="Genomic_DNA"/>
</dbReference>
<keyword evidence="3" id="KW-1185">Reference proteome</keyword>
<dbReference type="RefSeq" id="WP_132951194.1">
    <property type="nucleotide sequence ID" value="NZ_SLXU01000005.1"/>
</dbReference>
<name>A0A4R2RDA1_9RHOB</name>
<dbReference type="Proteomes" id="UP000295050">
    <property type="component" value="Unassembled WGS sequence"/>
</dbReference>
<feature type="signal peptide" evidence="1">
    <location>
        <begin position="1"/>
        <end position="17"/>
    </location>
</feature>
<sequence length="138" mass="14716">MRVVLMLSVLCAGPAQAMELDCVARLACVSNLEVGETECQKTSIAHGLTVGRDTGDKVIVSTPEGAQFYEFRRLPEREGLRVQATGGGLEDGQGAGALTVFDSLDFIVTRHSQVRLDPADDAVRTIAISIHGTCEETP</sequence>
<accession>A0A4R2RDA1</accession>
<evidence type="ECO:0000313" key="2">
    <source>
        <dbReference type="EMBL" id="TCP61412.1"/>
    </source>
</evidence>
<dbReference type="AlphaFoldDB" id="A0A4R2RDA1"/>
<gene>
    <name evidence="2" type="ORF">EV663_105130</name>
</gene>
<comment type="caution">
    <text evidence="2">The sequence shown here is derived from an EMBL/GenBank/DDBJ whole genome shotgun (WGS) entry which is preliminary data.</text>
</comment>
<keyword evidence="1" id="KW-0732">Signal</keyword>
<feature type="chain" id="PRO_5020553628" evidence="1">
    <location>
        <begin position="18"/>
        <end position="138"/>
    </location>
</feature>